<dbReference type="SUPFAM" id="SSF158472">
    <property type="entry name" value="HAMP domain-like"/>
    <property type="match status" value="1"/>
</dbReference>
<dbReference type="FunFam" id="1.10.287.130:FF:000001">
    <property type="entry name" value="Two-component sensor histidine kinase"/>
    <property type="match status" value="1"/>
</dbReference>
<dbReference type="Pfam" id="PF00512">
    <property type="entry name" value="HisKA"/>
    <property type="match status" value="1"/>
</dbReference>
<dbReference type="InterPro" id="IPR003661">
    <property type="entry name" value="HisK_dim/P_dom"/>
</dbReference>
<evidence type="ECO:0000256" key="9">
    <source>
        <dbReference type="SAM" id="Phobius"/>
    </source>
</evidence>
<dbReference type="AlphaFoldDB" id="A0A7C1FEP9"/>
<dbReference type="InterPro" id="IPR003660">
    <property type="entry name" value="HAMP_dom"/>
</dbReference>
<evidence type="ECO:0000256" key="7">
    <source>
        <dbReference type="ARBA" id="ARBA00023012"/>
    </source>
</evidence>
<dbReference type="Gene3D" id="3.30.565.10">
    <property type="entry name" value="Histidine kinase-like ATPase, C-terminal domain"/>
    <property type="match status" value="1"/>
</dbReference>
<keyword evidence="4" id="KW-0597">Phosphoprotein</keyword>
<dbReference type="InterPro" id="IPR004358">
    <property type="entry name" value="Sig_transdc_His_kin-like_C"/>
</dbReference>
<dbReference type="PANTHER" id="PTHR43711">
    <property type="entry name" value="TWO-COMPONENT HISTIDINE KINASE"/>
    <property type="match status" value="1"/>
</dbReference>
<dbReference type="GO" id="GO:0016020">
    <property type="term" value="C:membrane"/>
    <property type="evidence" value="ECO:0007669"/>
    <property type="project" value="UniProtKB-SubCell"/>
</dbReference>
<dbReference type="EC" id="2.7.13.3" evidence="3"/>
<feature type="transmembrane region" description="Helical" evidence="9">
    <location>
        <begin position="12"/>
        <end position="34"/>
    </location>
</feature>
<dbReference type="GO" id="GO:0000155">
    <property type="term" value="F:phosphorelay sensor kinase activity"/>
    <property type="evidence" value="ECO:0007669"/>
    <property type="project" value="InterPro"/>
</dbReference>
<sequence length="506" mass="55790">MNRLFDTLQKRLLLTHMLVAFAVLLLASSILLALQAPLRSEALFRRMGEWLPPTVTLARSNFASLLLTRDSEAETRFFAYLRSQAAAQDTRILLVVAPEGAVMFDSEDRLQGQNWQPTDVSAFEPPRRMRRGMMDAFGEITRGVATLEGTEWIYVSTLLWPLQGGHLNLVMLKPAPTPVRAVMESITELPRGLLMGSLLTLVAAIFLLSRWTASAVTRSLAPLMAGTRALAEGNLNYRVDVSSVSLAEVHALADSFNQMADRVQQSQQAQRDFVANVSHDLKTPLTSILGYSQALLDGAASTPAAQQRAALIIHQEAQRLGHLVEEIIDLARLESGQLHLHLQSVDPNKIGEEILESFRPQAEAAQISLEWKPLASCPPIPADVARLRRALANLLDNAIKHTPPGERILLAVEYLEGPRQVQFSVRDKGPGIPELERERIWERFYRLDRARTAGGSGLGLAIVKEIVEAHGGTVGVENLGDGSRFWIRLPCSEKAPLSKGGKEQRT</sequence>
<keyword evidence="8 9" id="KW-0472">Membrane</keyword>
<accession>A0A7C1FEP9</accession>
<comment type="caution">
    <text evidence="12">The sequence shown here is derived from an EMBL/GenBank/DDBJ whole genome shotgun (WGS) entry which is preliminary data.</text>
</comment>
<dbReference type="InterPro" id="IPR036890">
    <property type="entry name" value="HATPase_C_sf"/>
</dbReference>
<comment type="catalytic activity">
    <reaction evidence="1">
        <text>ATP + protein L-histidine = ADP + protein N-phospho-L-histidine.</text>
        <dbReference type="EC" id="2.7.13.3"/>
    </reaction>
</comment>
<dbReference type="EMBL" id="DSMG01000057">
    <property type="protein sequence ID" value="HDX30877.1"/>
    <property type="molecule type" value="Genomic_DNA"/>
</dbReference>
<proteinExistence type="predicted"/>
<dbReference type="PRINTS" id="PR00344">
    <property type="entry name" value="BCTRLSENSOR"/>
</dbReference>
<evidence type="ECO:0000313" key="12">
    <source>
        <dbReference type="EMBL" id="HDX30877.1"/>
    </source>
</evidence>
<dbReference type="CDD" id="cd00075">
    <property type="entry name" value="HATPase"/>
    <property type="match status" value="1"/>
</dbReference>
<reference evidence="12" key="1">
    <citation type="journal article" date="2020" name="mSystems">
        <title>Genome- and Community-Level Interaction Insights into Carbon Utilization and Element Cycling Functions of Hydrothermarchaeota in Hydrothermal Sediment.</title>
        <authorList>
            <person name="Zhou Z."/>
            <person name="Liu Y."/>
            <person name="Xu W."/>
            <person name="Pan J."/>
            <person name="Luo Z.H."/>
            <person name="Li M."/>
        </authorList>
    </citation>
    <scope>NUCLEOTIDE SEQUENCE [LARGE SCALE GENOMIC DNA]</scope>
    <source>
        <strain evidence="12">SpSt-289</strain>
    </source>
</reference>
<feature type="domain" description="Histidine kinase" evidence="10">
    <location>
        <begin position="276"/>
        <end position="493"/>
    </location>
</feature>
<dbReference type="CDD" id="cd00082">
    <property type="entry name" value="HisKA"/>
    <property type="match status" value="1"/>
</dbReference>
<feature type="domain" description="HAMP" evidence="11">
    <location>
        <begin position="214"/>
        <end position="268"/>
    </location>
</feature>
<dbReference type="CDD" id="cd06225">
    <property type="entry name" value="HAMP"/>
    <property type="match status" value="1"/>
</dbReference>
<comment type="subcellular location">
    <subcellularLocation>
        <location evidence="2">Membrane</location>
    </subcellularLocation>
</comment>
<dbReference type="InterPro" id="IPR050736">
    <property type="entry name" value="Sensor_HK_Regulatory"/>
</dbReference>
<dbReference type="InterPro" id="IPR003594">
    <property type="entry name" value="HATPase_dom"/>
</dbReference>
<keyword evidence="5" id="KW-0808">Transferase</keyword>
<dbReference type="Gene3D" id="1.10.287.130">
    <property type="match status" value="1"/>
</dbReference>
<dbReference type="PANTHER" id="PTHR43711:SF1">
    <property type="entry name" value="HISTIDINE KINASE 1"/>
    <property type="match status" value="1"/>
</dbReference>
<evidence type="ECO:0000256" key="2">
    <source>
        <dbReference type="ARBA" id="ARBA00004370"/>
    </source>
</evidence>
<dbReference type="SMART" id="SM00387">
    <property type="entry name" value="HATPase_c"/>
    <property type="match status" value="1"/>
</dbReference>
<dbReference type="SMART" id="SM00304">
    <property type="entry name" value="HAMP"/>
    <property type="match status" value="1"/>
</dbReference>
<dbReference type="Gene3D" id="6.10.340.10">
    <property type="match status" value="1"/>
</dbReference>
<name>A0A7C1FEP9_9CHLR</name>
<evidence type="ECO:0000256" key="4">
    <source>
        <dbReference type="ARBA" id="ARBA00022553"/>
    </source>
</evidence>
<evidence type="ECO:0000256" key="1">
    <source>
        <dbReference type="ARBA" id="ARBA00000085"/>
    </source>
</evidence>
<keyword evidence="6 12" id="KW-0418">Kinase</keyword>
<keyword evidence="7" id="KW-0902">Two-component regulatory system</keyword>
<evidence type="ECO:0000259" key="10">
    <source>
        <dbReference type="PROSITE" id="PS50109"/>
    </source>
</evidence>
<dbReference type="FunFam" id="3.30.565.10:FF:000006">
    <property type="entry name" value="Sensor histidine kinase WalK"/>
    <property type="match status" value="1"/>
</dbReference>
<dbReference type="PROSITE" id="PS50885">
    <property type="entry name" value="HAMP"/>
    <property type="match status" value="1"/>
</dbReference>
<keyword evidence="9" id="KW-1133">Transmembrane helix</keyword>
<evidence type="ECO:0000259" key="11">
    <source>
        <dbReference type="PROSITE" id="PS50885"/>
    </source>
</evidence>
<evidence type="ECO:0000256" key="5">
    <source>
        <dbReference type="ARBA" id="ARBA00022679"/>
    </source>
</evidence>
<evidence type="ECO:0000256" key="8">
    <source>
        <dbReference type="ARBA" id="ARBA00023136"/>
    </source>
</evidence>
<dbReference type="Pfam" id="PF02518">
    <property type="entry name" value="HATPase_c"/>
    <property type="match status" value="1"/>
</dbReference>
<protein>
    <recommendedName>
        <fullName evidence="3">histidine kinase</fullName>
        <ecNumber evidence="3">2.7.13.3</ecNumber>
    </recommendedName>
</protein>
<dbReference type="SUPFAM" id="SSF55874">
    <property type="entry name" value="ATPase domain of HSP90 chaperone/DNA topoisomerase II/histidine kinase"/>
    <property type="match status" value="1"/>
</dbReference>
<organism evidence="12">
    <name type="scientific">Caldilinea aerophila</name>
    <dbReference type="NCBI Taxonomy" id="133453"/>
    <lineage>
        <taxon>Bacteria</taxon>
        <taxon>Bacillati</taxon>
        <taxon>Chloroflexota</taxon>
        <taxon>Caldilineae</taxon>
        <taxon>Caldilineales</taxon>
        <taxon>Caldilineaceae</taxon>
        <taxon>Caldilinea</taxon>
    </lineage>
</organism>
<dbReference type="SMART" id="SM00388">
    <property type="entry name" value="HisKA"/>
    <property type="match status" value="1"/>
</dbReference>
<dbReference type="SUPFAM" id="SSF47384">
    <property type="entry name" value="Homodimeric domain of signal transducing histidine kinase"/>
    <property type="match status" value="1"/>
</dbReference>
<dbReference type="InterPro" id="IPR036097">
    <property type="entry name" value="HisK_dim/P_sf"/>
</dbReference>
<dbReference type="Pfam" id="PF00672">
    <property type="entry name" value="HAMP"/>
    <property type="match status" value="1"/>
</dbReference>
<evidence type="ECO:0000256" key="6">
    <source>
        <dbReference type="ARBA" id="ARBA00022777"/>
    </source>
</evidence>
<keyword evidence="9" id="KW-0812">Transmembrane</keyword>
<dbReference type="PROSITE" id="PS50109">
    <property type="entry name" value="HIS_KIN"/>
    <property type="match status" value="1"/>
</dbReference>
<gene>
    <name evidence="12" type="ORF">ENQ20_05215</name>
</gene>
<evidence type="ECO:0000256" key="3">
    <source>
        <dbReference type="ARBA" id="ARBA00012438"/>
    </source>
</evidence>
<dbReference type="InterPro" id="IPR005467">
    <property type="entry name" value="His_kinase_dom"/>
</dbReference>